<dbReference type="EMBL" id="CP003390">
    <property type="protein sequence ID" value="AFI83546.1"/>
    <property type="molecule type" value="Genomic_DNA"/>
</dbReference>
<sequence>MNRLIESDVPTVVKNYEQHIKNRKTLQGQLAQLDMKIEQYMNRLMESDAPSVVKNYEQHIKKLEENKVEIMENIQKNSAPKRELDDILRTTVEFFENVSNLWKNGRFEEKRAVLKLAFSGKLA</sequence>
<dbReference type="AlphaFoldDB" id="I1XGM7"/>
<evidence type="ECO:0000313" key="2">
    <source>
        <dbReference type="EMBL" id="AFI83546.1"/>
    </source>
</evidence>
<name>I1XGM7_METNJ</name>
<dbReference type="Proteomes" id="UP000009144">
    <property type="component" value="Chromosome"/>
</dbReference>
<reference evidence="2 3" key="2">
    <citation type="journal article" date="2013" name="Int. J. Syst. Evol. Microbiol.">
        <title>Methylophaga nitratireducenticrescens sp. nov. and Methylophaga frappieri sp. nov., isolated from the biofilm of the methanol-fed denitrification system treating the seawater at the Montreal Biodome.</title>
        <authorList>
            <person name="Villeneuve C."/>
            <person name="Martineau C."/>
            <person name="Mauffrey F."/>
            <person name="Villemur R."/>
        </authorList>
    </citation>
    <scope>NUCLEOTIDE SEQUENCE [LARGE SCALE GENOMIC DNA]</scope>
    <source>
        <strain evidence="2 3">JAM1</strain>
    </source>
</reference>
<keyword evidence="3" id="KW-1185">Reference proteome</keyword>
<evidence type="ECO:0000313" key="3">
    <source>
        <dbReference type="Proteomes" id="UP000009144"/>
    </source>
</evidence>
<dbReference type="STRING" id="754476.Q7A_700"/>
<organism evidence="2 3">
    <name type="scientific">Methylophaga nitratireducenticrescens</name>
    <dbReference type="NCBI Taxonomy" id="754476"/>
    <lineage>
        <taxon>Bacteria</taxon>
        <taxon>Pseudomonadati</taxon>
        <taxon>Pseudomonadota</taxon>
        <taxon>Gammaproteobacteria</taxon>
        <taxon>Thiotrichales</taxon>
        <taxon>Piscirickettsiaceae</taxon>
        <taxon>Methylophaga</taxon>
    </lineage>
</organism>
<dbReference type="eggNOG" id="COG1961">
    <property type="taxonomic scope" value="Bacteria"/>
</dbReference>
<keyword evidence="1" id="KW-0175">Coiled coil</keyword>
<feature type="coiled-coil region" evidence="1">
    <location>
        <begin position="16"/>
        <end position="73"/>
    </location>
</feature>
<gene>
    <name evidence="2" type="ordered locus">Q7A_700</name>
</gene>
<proteinExistence type="predicted"/>
<dbReference type="HOGENOM" id="CLU_2012595_0_0_6"/>
<reference evidence="2 3" key="1">
    <citation type="journal article" date="2012" name="J. Bacteriol.">
        <title>Complete genome sequences of Methylophaga sp. strain JAM1 and Methylophaga sp. strain JAM7.</title>
        <authorList>
            <person name="Villeneuve C."/>
            <person name="Martineau C."/>
            <person name="Mauffrey F."/>
            <person name="Villemur R."/>
        </authorList>
    </citation>
    <scope>NUCLEOTIDE SEQUENCE [LARGE SCALE GENOMIC DNA]</scope>
    <source>
        <strain evidence="2 3">JAM1</strain>
    </source>
</reference>
<evidence type="ECO:0000256" key="1">
    <source>
        <dbReference type="SAM" id="Coils"/>
    </source>
</evidence>
<accession>I1XGM7</accession>
<dbReference type="KEGG" id="mej:Q7A_700"/>
<dbReference type="PATRIC" id="fig|754476.3.peg.690"/>
<protein>
    <submittedName>
        <fullName evidence="2">Resolvase</fullName>
    </submittedName>
</protein>